<keyword evidence="1" id="KW-0812">Transmembrane</keyword>
<comment type="caution">
    <text evidence="2">The sequence shown here is derived from an EMBL/GenBank/DDBJ whole genome shotgun (WGS) entry which is preliminary data.</text>
</comment>
<accession>A0A6G0TME7</accession>
<evidence type="ECO:0008006" key="4">
    <source>
        <dbReference type="Google" id="ProtNLM"/>
    </source>
</evidence>
<reference evidence="2 3" key="1">
    <citation type="submission" date="2019-08" db="EMBL/GenBank/DDBJ databases">
        <title>The genome of the soybean aphid Biotype 1, its phylome, world population structure and adaptation to the North American continent.</title>
        <authorList>
            <person name="Giordano R."/>
            <person name="Donthu R.K."/>
            <person name="Hernandez A.G."/>
            <person name="Wright C.L."/>
            <person name="Zimin A.V."/>
        </authorList>
    </citation>
    <scope>NUCLEOTIDE SEQUENCE [LARGE SCALE GENOMIC DNA]</scope>
    <source>
        <tissue evidence="2">Whole aphids</tissue>
    </source>
</reference>
<evidence type="ECO:0000313" key="2">
    <source>
        <dbReference type="EMBL" id="KAE9535044.1"/>
    </source>
</evidence>
<dbReference type="Proteomes" id="UP000475862">
    <property type="component" value="Unassembled WGS sequence"/>
</dbReference>
<proteinExistence type="predicted"/>
<keyword evidence="1" id="KW-1133">Transmembrane helix</keyword>
<keyword evidence="3" id="KW-1185">Reference proteome</keyword>
<dbReference type="AlphaFoldDB" id="A0A6G0TME7"/>
<protein>
    <recommendedName>
        <fullName evidence="4">Transmembrane protein</fullName>
    </recommendedName>
</protein>
<keyword evidence="1" id="KW-0472">Membrane</keyword>
<sequence>MHRTALCCNYAPLILRVTSDRRRMGFIITLQYTVMDILLVKQLRSQGNIIFFYSTTSFICLPWQNENSERSDECIDFTMMCVKSKISQQFSKKSIFLYGCNSNTVNTLNCHQMFRQLKFSIFQMSIKKSWLKKLEILIQGSLWFVLIIVKKNQKSLVTNSHITFLRNMSISRKFASYLNSTLSFSYIFLLIAIQKTRNITIGNILIQILTTICQNQENTYLFTNYFVGIIHKKFRISSLELKTPLKHKPPFDFYINHWKLYPRLTNYLHSKFNYFYKNKVHCSLNLNNYKNSRTSIQLNDQLLFLANQIL</sequence>
<gene>
    <name evidence="2" type="ORF">AGLY_008336</name>
</gene>
<name>A0A6G0TME7_APHGL</name>
<evidence type="ECO:0000313" key="3">
    <source>
        <dbReference type="Proteomes" id="UP000475862"/>
    </source>
</evidence>
<organism evidence="2 3">
    <name type="scientific">Aphis glycines</name>
    <name type="common">Soybean aphid</name>
    <dbReference type="NCBI Taxonomy" id="307491"/>
    <lineage>
        <taxon>Eukaryota</taxon>
        <taxon>Metazoa</taxon>
        <taxon>Ecdysozoa</taxon>
        <taxon>Arthropoda</taxon>
        <taxon>Hexapoda</taxon>
        <taxon>Insecta</taxon>
        <taxon>Pterygota</taxon>
        <taxon>Neoptera</taxon>
        <taxon>Paraneoptera</taxon>
        <taxon>Hemiptera</taxon>
        <taxon>Sternorrhyncha</taxon>
        <taxon>Aphidomorpha</taxon>
        <taxon>Aphidoidea</taxon>
        <taxon>Aphididae</taxon>
        <taxon>Aphidini</taxon>
        <taxon>Aphis</taxon>
        <taxon>Aphis</taxon>
    </lineage>
</organism>
<evidence type="ECO:0000256" key="1">
    <source>
        <dbReference type="SAM" id="Phobius"/>
    </source>
</evidence>
<dbReference type="EMBL" id="VYZN01000027">
    <property type="protein sequence ID" value="KAE9535044.1"/>
    <property type="molecule type" value="Genomic_DNA"/>
</dbReference>
<feature type="transmembrane region" description="Helical" evidence="1">
    <location>
        <begin position="174"/>
        <end position="193"/>
    </location>
</feature>